<dbReference type="PROSITE" id="PS51898">
    <property type="entry name" value="TYR_RECOMBINASE"/>
    <property type="match status" value="1"/>
</dbReference>
<dbReference type="EMBL" id="QGGM01000014">
    <property type="protein sequence ID" value="PWK07818.1"/>
    <property type="molecule type" value="Genomic_DNA"/>
</dbReference>
<protein>
    <submittedName>
        <fullName evidence="6">Integrase/recombinase XerC</fullName>
    </submittedName>
</protein>
<dbReference type="InterPro" id="IPR013762">
    <property type="entry name" value="Integrase-like_cat_sf"/>
</dbReference>
<gene>
    <name evidence="6" type="ORF">C8D84_11458</name>
</gene>
<dbReference type="InterPro" id="IPR010998">
    <property type="entry name" value="Integrase_recombinase_N"/>
</dbReference>
<dbReference type="GO" id="GO:0006310">
    <property type="term" value="P:DNA recombination"/>
    <property type="evidence" value="ECO:0007669"/>
    <property type="project" value="UniProtKB-KW"/>
</dbReference>
<dbReference type="RefSeq" id="WP_109592138.1">
    <property type="nucleotide sequence ID" value="NZ_CAJGZY010000009.1"/>
</dbReference>
<dbReference type="Gene3D" id="1.10.150.130">
    <property type="match status" value="1"/>
</dbReference>
<dbReference type="PANTHER" id="PTHR30349:SF81">
    <property type="entry name" value="TYROSINE RECOMBINASE XERC"/>
    <property type="match status" value="1"/>
</dbReference>
<dbReference type="GO" id="GO:0007059">
    <property type="term" value="P:chromosome segregation"/>
    <property type="evidence" value="ECO:0007669"/>
    <property type="project" value="UniProtKB-KW"/>
</dbReference>
<accession>A0A2V1ZS74</accession>
<proteinExistence type="predicted"/>
<dbReference type="GeneID" id="60255963"/>
<organism evidence="6 7">
    <name type="scientific">Psychrobacter immobilis</name>
    <dbReference type="NCBI Taxonomy" id="498"/>
    <lineage>
        <taxon>Bacteria</taxon>
        <taxon>Pseudomonadati</taxon>
        <taxon>Pseudomonadota</taxon>
        <taxon>Gammaproteobacteria</taxon>
        <taxon>Moraxellales</taxon>
        <taxon>Moraxellaceae</taxon>
        <taxon>Psychrobacter</taxon>
    </lineage>
</organism>
<dbReference type="Proteomes" id="UP000245655">
    <property type="component" value="Unassembled WGS sequence"/>
</dbReference>
<keyword evidence="3" id="KW-0238">DNA-binding</keyword>
<evidence type="ECO:0000256" key="2">
    <source>
        <dbReference type="ARBA" id="ARBA00022908"/>
    </source>
</evidence>
<evidence type="ECO:0000313" key="6">
    <source>
        <dbReference type="EMBL" id="PWK07818.1"/>
    </source>
</evidence>
<evidence type="ECO:0000313" key="7">
    <source>
        <dbReference type="Proteomes" id="UP000245655"/>
    </source>
</evidence>
<dbReference type="AlphaFoldDB" id="A0A2V1ZS74"/>
<sequence>MDVKVCSDAKLDLSKSCLLNEIPNLSLNKTVTVNGVGIFDDDGKILPIISEYLSYQSKHQIISYKSAVTYGRNLSYFLNYIRSRPDYDDNESDEVFITIPKYVIQEYLTFLIREDHKSSSTVRSRDETIHAFIQYLCSPTEDRDKLRQDNPYSDGLLSKPPKRTPISSCTLDDLFILIEFTDSERERALLQFLYDSGLRRSELPRVTLQDFKDTSNFSSEKFISCDTDQPIHADYVPLKVKGSKGRGNQIKPRWTLLSLATIKRVQKYHASPLYKKYARKYVEPSKTPAFFNAKGTPYTPSAINKLLERISERAIKKGCLDRSISPHKLRHGNAYAILQSNDLGSDYLDRLVIVQKNLGHNHLQTTQIYTSIPQDIYNSMCDENGDLLTRAEKMRRLSEQTQLRIGIKDIK</sequence>
<keyword evidence="7" id="KW-1185">Reference proteome</keyword>
<dbReference type="PANTHER" id="PTHR30349">
    <property type="entry name" value="PHAGE INTEGRASE-RELATED"/>
    <property type="match status" value="1"/>
</dbReference>
<dbReference type="InterPro" id="IPR050090">
    <property type="entry name" value="Tyrosine_recombinase_XerCD"/>
</dbReference>
<keyword evidence="4" id="KW-0233">DNA recombination</keyword>
<name>A0A2V1ZS74_PSYIM</name>
<dbReference type="InterPro" id="IPR011010">
    <property type="entry name" value="DNA_brk_join_enz"/>
</dbReference>
<reference evidence="6 7" key="1">
    <citation type="submission" date="2018-05" db="EMBL/GenBank/DDBJ databases">
        <title>Genomic Encyclopedia of Type Strains, Phase IV (KMG-IV): sequencing the most valuable type-strain genomes for metagenomic binning, comparative biology and taxonomic classification.</title>
        <authorList>
            <person name="Goeker M."/>
        </authorList>
    </citation>
    <scope>NUCLEOTIDE SEQUENCE [LARGE SCALE GENOMIC DNA]</scope>
    <source>
        <strain evidence="6 7">DSM 7229</strain>
    </source>
</reference>
<feature type="domain" description="Tyr recombinase" evidence="5">
    <location>
        <begin position="164"/>
        <end position="382"/>
    </location>
</feature>
<evidence type="ECO:0000256" key="4">
    <source>
        <dbReference type="ARBA" id="ARBA00023172"/>
    </source>
</evidence>
<keyword evidence="2" id="KW-0229">DNA integration</keyword>
<dbReference type="Gene3D" id="1.10.443.10">
    <property type="entry name" value="Intergrase catalytic core"/>
    <property type="match status" value="1"/>
</dbReference>
<dbReference type="GO" id="GO:0003677">
    <property type="term" value="F:DNA binding"/>
    <property type="evidence" value="ECO:0007669"/>
    <property type="project" value="UniProtKB-KW"/>
</dbReference>
<dbReference type="Pfam" id="PF00589">
    <property type="entry name" value="Phage_integrase"/>
    <property type="match status" value="1"/>
</dbReference>
<comment type="caution">
    <text evidence="6">The sequence shown here is derived from an EMBL/GenBank/DDBJ whole genome shotgun (WGS) entry which is preliminary data.</text>
</comment>
<dbReference type="GO" id="GO:0015074">
    <property type="term" value="P:DNA integration"/>
    <property type="evidence" value="ECO:0007669"/>
    <property type="project" value="UniProtKB-KW"/>
</dbReference>
<evidence type="ECO:0000256" key="1">
    <source>
        <dbReference type="ARBA" id="ARBA00022829"/>
    </source>
</evidence>
<keyword evidence="1" id="KW-0159">Chromosome partition</keyword>
<evidence type="ECO:0000259" key="5">
    <source>
        <dbReference type="PROSITE" id="PS51898"/>
    </source>
</evidence>
<dbReference type="InterPro" id="IPR002104">
    <property type="entry name" value="Integrase_catalytic"/>
</dbReference>
<evidence type="ECO:0000256" key="3">
    <source>
        <dbReference type="ARBA" id="ARBA00023125"/>
    </source>
</evidence>
<dbReference type="SUPFAM" id="SSF56349">
    <property type="entry name" value="DNA breaking-rejoining enzymes"/>
    <property type="match status" value="1"/>
</dbReference>